<dbReference type="Proteomes" id="UP000091967">
    <property type="component" value="Unassembled WGS sequence"/>
</dbReference>
<feature type="compositionally biased region" description="Basic and acidic residues" evidence="1">
    <location>
        <begin position="272"/>
        <end position="283"/>
    </location>
</feature>
<evidence type="ECO:0000313" key="2">
    <source>
        <dbReference type="EMBL" id="OBS22876.1"/>
    </source>
</evidence>
<gene>
    <name evidence="2" type="ORF">FPOA_09199</name>
</gene>
<evidence type="ECO:0000256" key="1">
    <source>
        <dbReference type="SAM" id="MobiDB-lite"/>
    </source>
</evidence>
<keyword evidence="3" id="KW-1185">Reference proteome</keyword>
<organism evidence="2 3">
    <name type="scientific">Fusarium poae</name>
    <dbReference type="NCBI Taxonomy" id="36050"/>
    <lineage>
        <taxon>Eukaryota</taxon>
        <taxon>Fungi</taxon>
        <taxon>Dikarya</taxon>
        <taxon>Ascomycota</taxon>
        <taxon>Pezizomycotina</taxon>
        <taxon>Sordariomycetes</taxon>
        <taxon>Hypocreomycetidae</taxon>
        <taxon>Hypocreales</taxon>
        <taxon>Nectriaceae</taxon>
        <taxon>Fusarium</taxon>
    </lineage>
</organism>
<reference evidence="2 3" key="1">
    <citation type="submission" date="2016-06" db="EMBL/GenBank/DDBJ databases">
        <title>Living apart together: crosstalk between the core and supernumerary genomes in a fungal plant pathogen.</title>
        <authorList>
            <person name="Vanheule A."/>
            <person name="Audenaert K."/>
            <person name="Warris S."/>
            <person name="Van De Geest H."/>
            <person name="Schijlen E."/>
            <person name="Hofte M."/>
            <person name="De Saeger S."/>
            <person name="Haesaert G."/>
            <person name="Waalwijk C."/>
            <person name="Van Der Lee T."/>
        </authorList>
    </citation>
    <scope>NUCLEOTIDE SEQUENCE [LARGE SCALE GENOMIC DNA]</scope>
    <source>
        <strain evidence="2 3">2516</strain>
    </source>
</reference>
<feature type="region of interest" description="Disordered" evidence="1">
    <location>
        <begin position="158"/>
        <end position="177"/>
    </location>
</feature>
<feature type="region of interest" description="Disordered" evidence="1">
    <location>
        <begin position="263"/>
        <end position="292"/>
    </location>
</feature>
<name>A0A1B8AR70_FUSPO</name>
<comment type="caution">
    <text evidence="2">The sequence shown here is derived from an EMBL/GenBank/DDBJ whole genome shotgun (WGS) entry which is preliminary data.</text>
</comment>
<feature type="compositionally biased region" description="Basic and acidic residues" evidence="1">
    <location>
        <begin position="159"/>
        <end position="177"/>
    </location>
</feature>
<protein>
    <submittedName>
        <fullName evidence="2">Uncharacterized protein</fullName>
    </submittedName>
</protein>
<sequence>MPIKTHITADQRVKLIARQIQRFNAQNQQRSDPWPTSNHLTDEDIALAQTLDTEPHILKLDGEQTFPSRWVDKPTSLATTLRHWRQTMGPTNEDRKIDKDDKDIVVNMDTESDSHCRSDFGQGELDGNHSKPRFRFRLPLRIIPSEQIVQRHKATSCDFDGKADHNQTIDKTHDEKPKNNVQLDRLHQSNNGLEEEVHDDKSEYKKVMNQLCKLSLDYNHLRHELAQEKREKVELRDQLETLQHQIDELQKENNNLRGDTAAQKQNLAFAGSEKDDKSKKGMEEDLPQDILERLRRDLRAKRREKQERRR</sequence>
<dbReference type="EMBL" id="LYXU01000003">
    <property type="protein sequence ID" value="OBS22876.1"/>
    <property type="molecule type" value="Genomic_DNA"/>
</dbReference>
<dbReference type="AlphaFoldDB" id="A0A1B8AR70"/>
<proteinExistence type="predicted"/>
<evidence type="ECO:0000313" key="3">
    <source>
        <dbReference type="Proteomes" id="UP000091967"/>
    </source>
</evidence>
<accession>A0A1B8AR70</accession>